<comment type="caution">
    <text evidence="1">The sequence shown here is derived from an EMBL/GenBank/DDBJ whole genome shotgun (WGS) entry which is preliminary data.</text>
</comment>
<evidence type="ECO:0000313" key="1">
    <source>
        <dbReference type="EMBL" id="ORA83670.1"/>
    </source>
</evidence>
<gene>
    <name evidence="1" type="ORF">BST29_09040</name>
</gene>
<reference evidence="1 2" key="1">
    <citation type="submission" date="2017-02" db="EMBL/GenBank/DDBJ databases">
        <title>The new phylogeny of genus Mycobacterium.</title>
        <authorList>
            <person name="Tortoli E."/>
            <person name="Trovato A."/>
            <person name="Cirillo D.M."/>
        </authorList>
    </citation>
    <scope>NUCLEOTIDE SEQUENCE [LARGE SCALE GENOMIC DNA]</scope>
    <source>
        <strain evidence="1 2">IP1130001</strain>
    </source>
</reference>
<dbReference type="RefSeq" id="WP_071512505.1">
    <property type="nucleotide sequence ID" value="NZ_CP060015.1"/>
</dbReference>
<proteinExistence type="predicted"/>
<dbReference type="Proteomes" id="UP000243140">
    <property type="component" value="Unassembled WGS sequence"/>
</dbReference>
<organism evidence="1 2">
    <name type="scientific">Mycobacterium malmoense</name>
    <dbReference type="NCBI Taxonomy" id="1780"/>
    <lineage>
        <taxon>Bacteria</taxon>
        <taxon>Bacillati</taxon>
        <taxon>Actinomycetota</taxon>
        <taxon>Actinomycetes</taxon>
        <taxon>Mycobacteriales</taxon>
        <taxon>Mycobacteriaceae</taxon>
        <taxon>Mycobacterium</taxon>
    </lineage>
</organism>
<protein>
    <submittedName>
        <fullName evidence="1">Uncharacterized protein</fullName>
    </submittedName>
</protein>
<keyword evidence="2" id="KW-1185">Reference proteome</keyword>
<name>A0ABX3ST29_MYCMA</name>
<dbReference type="EMBL" id="MVHV01000007">
    <property type="protein sequence ID" value="ORA83670.1"/>
    <property type="molecule type" value="Genomic_DNA"/>
</dbReference>
<evidence type="ECO:0000313" key="2">
    <source>
        <dbReference type="Proteomes" id="UP000243140"/>
    </source>
</evidence>
<sequence>MMAGVLMVTDRDIDALAREFVNSDDPAHAYPGWTIDRRVEAFLRHRDLAAVANDGDLCNILINRILIYVAIARRPT</sequence>
<accession>A0ABX3ST29</accession>